<feature type="region of interest" description="Disordered" evidence="5">
    <location>
        <begin position="1037"/>
        <end position="1057"/>
    </location>
</feature>
<dbReference type="FunFam" id="3.40.50.10140:FF:000007">
    <property type="entry name" value="Disease resistance protein (TIR-NBS-LRR class)"/>
    <property type="match status" value="1"/>
</dbReference>
<dbReference type="Pfam" id="PF00931">
    <property type="entry name" value="NB-ARC"/>
    <property type="match status" value="1"/>
</dbReference>
<dbReference type="SUPFAM" id="SSF52058">
    <property type="entry name" value="L domain-like"/>
    <property type="match status" value="1"/>
</dbReference>
<dbReference type="SMART" id="SM00382">
    <property type="entry name" value="AAA"/>
    <property type="match status" value="1"/>
</dbReference>
<proteinExistence type="predicted"/>
<reference evidence="7 8" key="1">
    <citation type="journal article" date="2023" name="G3 (Bethesda)">
        <title>A chromosome-length genome assembly and annotation of blackberry (Rubus argutus, cv. 'Hillquist').</title>
        <authorList>
            <person name="Bruna T."/>
            <person name="Aryal R."/>
            <person name="Dudchenko O."/>
            <person name="Sargent D.J."/>
            <person name="Mead D."/>
            <person name="Buti M."/>
            <person name="Cavallini A."/>
            <person name="Hytonen T."/>
            <person name="Andres J."/>
            <person name="Pham M."/>
            <person name="Weisz D."/>
            <person name="Mascagni F."/>
            <person name="Usai G."/>
            <person name="Natali L."/>
            <person name="Bassil N."/>
            <person name="Fernandez G.E."/>
            <person name="Lomsadze A."/>
            <person name="Armour M."/>
            <person name="Olukolu B."/>
            <person name="Poorten T."/>
            <person name="Britton C."/>
            <person name="Davik J."/>
            <person name="Ashrafi H."/>
            <person name="Aiden E.L."/>
            <person name="Borodovsky M."/>
            <person name="Worthington M."/>
        </authorList>
    </citation>
    <scope>NUCLEOTIDE SEQUENCE [LARGE SCALE GENOMIC DNA]</scope>
    <source>
        <strain evidence="7">PI 553951</strain>
    </source>
</reference>
<evidence type="ECO:0000259" key="6">
    <source>
        <dbReference type="PROSITE" id="PS50104"/>
    </source>
</evidence>
<keyword evidence="1" id="KW-0433">Leucine-rich repeat</keyword>
<dbReference type="PRINTS" id="PR00364">
    <property type="entry name" value="DISEASERSIST"/>
</dbReference>
<gene>
    <name evidence="7" type="ORF">M0R45_027223</name>
</gene>
<protein>
    <recommendedName>
        <fullName evidence="6">TIR domain-containing protein</fullName>
    </recommendedName>
</protein>
<keyword evidence="4" id="KW-0520">NAD</keyword>
<dbReference type="PANTHER" id="PTHR11017:SF575">
    <property type="entry name" value="ADP-RIBOSYL CYCLASE_CYCLIC ADP-RIBOSE HYDROLASE"/>
    <property type="match status" value="1"/>
</dbReference>
<dbReference type="InterPro" id="IPR036390">
    <property type="entry name" value="WH_DNA-bd_sf"/>
</dbReference>
<feature type="domain" description="TIR" evidence="6">
    <location>
        <begin position="14"/>
        <end position="186"/>
    </location>
</feature>
<dbReference type="Gene3D" id="1.10.8.430">
    <property type="entry name" value="Helical domain of apoptotic protease-activating factors"/>
    <property type="match status" value="1"/>
</dbReference>
<dbReference type="GO" id="GO:0043531">
    <property type="term" value="F:ADP binding"/>
    <property type="evidence" value="ECO:0007669"/>
    <property type="project" value="InterPro"/>
</dbReference>
<dbReference type="InterPro" id="IPR003593">
    <property type="entry name" value="AAA+_ATPase"/>
</dbReference>
<dbReference type="PANTHER" id="PTHR11017">
    <property type="entry name" value="LEUCINE-RICH REPEAT-CONTAINING PROTEIN"/>
    <property type="match status" value="1"/>
</dbReference>
<dbReference type="InterPro" id="IPR002182">
    <property type="entry name" value="NB-ARC"/>
</dbReference>
<dbReference type="EMBL" id="JBEDUW010000005">
    <property type="protein sequence ID" value="KAK9930173.1"/>
    <property type="molecule type" value="Genomic_DNA"/>
</dbReference>
<dbReference type="InterPro" id="IPR027417">
    <property type="entry name" value="P-loop_NTPase"/>
</dbReference>
<dbReference type="Gene3D" id="3.40.50.10140">
    <property type="entry name" value="Toll/interleukin-1 receptor homology (TIR) domain"/>
    <property type="match status" value="1"/>
</dbReference>
<name>A0AAW1WZY7_RUBAR</name>
<evidence type="ECO:0000256" key="1">
    <source>
        <dbReference type="ARBA" id="ARBA00022614"/>
    </source>
</evidence>
<dbReference type="Gene3D" id="3.80.10.10">
    <property type="entry name" value="Ribonuclease Inhibitor"/>
    <property type="match status" value="1"/>
</dbReference>
<sequence>MASFSSSSSKPKSWVYDVFLSFRGVDTREAFTDHLYAALNGAGVRTFRDSEGLRRGKEISASLMRAIEESRICLIVFSETYANSRWCLDELVHIMECSDTKGQMVLPIFYRVDPSHVRRQTATFAKAFQEHEARHDNDGNDVDTNIISRWRSALQKAANLSGWHLNTDQSEAGLISEIVDQISRRLNNTYLHVAVHPIGIDSRLRDVSKSLGVGQDDDVRMVGIWGMGGSGKTTLAKAIYNKFYHSFEGKSFLANVRETANQSNGMINLQERLLSDILNPTKVEVGYADRGIIVIRERLQSKKVLVIVDDVDKVDQLTALAIRRDSFGPGSRIIITTRDRHLLEILKVDTIHLAQEMKKEEALELFSWHAFQNSCPNAEFLELSTSVCRYCGGLPLALEVLGSLLFQRNASQWKSTLDKLENCPNEKIQEILGISFDALDKNQKAMFLHISCFFIGMNKNYVTKILEGCGLFAELDISVLLQRCLVIVNEKNKLMMHDLLRDMGREIVRAESYEDPEERSRLWCREEVIDVLTEESGTKKIKGFALSLQRSDKRIFTTKAFTKMQKLKLLQLNYVKLTGNYDHLSKKLSWLCWHGFSLKFIGNEFLYQGNLVSMDLRYSNLVQVWDHPMLLEKLKILNLSHSHYLTQSPDLSKLPNLEYFIMKDCKSLSEIHPSIGEVKRLALLNLKDCKMLKDLPRSFFKLKFMKTLVLSGCSRFENFVEDIGDMTSLTTLVVSHTAISQVPSYIGRLKNLNYSSVQGLVRLKLRFPGVPKNYFPAQDYTSLTYLNMESISVHNLPELSGLSHLERSCFNNCTNLTASENSPTKSKELESDHCTALEIIPKFSEVSRQSILQGRTASGDGGMCLPANDFPGRFTYVSESDQVFLQVPQIIGCNLKAFIVCVVSSSCFGEDKSPSISILVTNYTKLIRFAVQPTHLTEITSRKVIWRVNLSNNDFNLEGDDFVEVGVVIGSGFRVKKTGVSLVWDPKLINENTIEFEPIPYEYLTSDAAKEEGPSHASSDEDQPLNRLRFVMQEQPLSPQNTNSTETQGHKQNPKSSQRLCFPCKGMNCKWRRWFSRALCICRRK</sequence>
<evidence type="ECO:0000256" key="3">
    <source>
        <dbReference type="ARBA" id="ARBA00022821"/>
    </source>
</evidence>
<comment type="caution">
    <text evidence="7">The sequence shown here is derived from an EMBL/GenBank/DDBJ whole genome shotgun (WGS) entry which is preliminary data.</text>
</comment>
<keyword evidence="3" id="KW-0611">Plant defense</keyword>
<keyword evidence="8" id="KW-1185">Reference proteome</keyword>
<dbReference type="InterPro" id="IPR000157">
    <property type="entry name" value="TIR_dom"/>
</dbReference>
<dbReference type="Pfam" id="PF23282">
    <property type="entry name" value="WHD_ROQ1"/>
    <property type="match status" value="1"/>
</dbReference>
<evidence type="ECO:0000256" key="2">
    <source>
        <dbReference type="ARBA" id="ARBA00022737"/>
    </source>
</evidence>
<dbReference type="GO" id="GO:0007165">
    <property type="term" value="P:signal transduction"/>
    <property type="evidence" value="ECO:0007669"/>
    <property type="project" value="InterPro"/>
</dbReference>
<dbReference type="InterPro" id="IPR042197">
    <property type="entry name" value="Apaf_helical"/>
</dbReference>
<dbReference type="SUPFAM" id="SSF46785">
    <property type="entry name" value="Winged helix' DNA-binding domain"/>
    <property type="match status" value="1"/>
</dbReference>
<dbReference type="InterPro" id="IPR032675">
    <property type="entry name" value="LRR_dom_sf"/>
</dbReference>
<dbReference type="SMART" id="SM00255">
    <property type="entry name" value="TIR"/>
    <property type="match status" value="1"/>
</dbReference>
<accession>A0AAW1WZY7</accession>
<keyword evidence="2" id="KW-0677">Repeat</keyword>
<dbReference type="Proteomes" id="UP001457282">
    <property type="component" value="Unassembled WGS sequence"/>
</dbReference>
<dbReference type="Pfam" id="PF01582">
    <property type="entry name" value="TIR"/>
    <property type="match status" value="1"/>
</dbReference>
<dbReference type="AlphaFoldDB" id="A0AAW1WZY7"/>
<dbReference type="PROSITE" id="PS50104">
    <property type="entry name" value="TIR"/>
    <property type="match status" value="1"/>
</dbReference>
<dbReference type="InterPro" id="IPR058192">
    <property type="entry name" value="WHD_ROQ1-like"/>
</dbReference>
<evidence type="ECO:0000256" key="5">
    <source>
        <dbReference type="SAM" id="MobiDB-lite"/>
    </source>
</evidence>
<dbReference type="InterPro" id="IPR035897">
    <property type="entry name" value="Toll_tir_struct_dom_sf"/>
</dbReference>
<evidence type="ECO:0000313" key="8">
    <source>
        <dbReference type="Proteomes" id="UP001457282"/>
    </source>
</evidence>
<dbReference type="InterPro" id="IPR044974">
    <property type="entry name" value="Disease_R_plants"/>
</dbReference>
<evidence type="ECO:0000256" key="4">
    <source>
        <dbReference type="ARBA" id="ARBA00023027"/>
    </source>
</evidence>
<organism evidence="7 8">
    <name type="scientific">Rubus argutus</name>
    <name type="common">Southern blackberry</name>
    <dbReference type="NCBI Taxonomy" id="59490"/>
    <lineage>
        <taxon>Eukaryota</taxon>
        <taxon>Viridiplantae</taxon>
        <taxon>Streptophyta</taxon>
        <taxon>Embryophyta</taxon>
        <taxon>Tracheophyta</taxon>
        <taxon>Spermatophyta</taxon>
        <taxon>Magnoliopsida</taxon>
        <taxon>eudicotyledons</taxon>
        <taxon>Gunneridae</taxon>
        <taxon>Pentapetalae</taxon>
        <taxon>rosids</taxon>
        <taxon>fabids</taxon>
        <taxon>Rosales</taxon>
        <taxon>Rosaceae</taxon>
        <taxon>Rosoideae</taxon>
        <taxon>Rosoideae incertae sedis</taxon>
        <taxon>Rubus</taxon>
    </lineage>
</organism>
<dbReference type="GO" id="GO:0006952">
    <property type="term" value="P:defense response"/>
    <property type="evidence" value="ECO:0007669"/>
    <property type="project" value="UniProtKB-KW"/>
</dbReference>
<dbReference type="SUPFAM" id="SSF52200">
    <property type="entry name" value="Toll/Interleukin receptor TIR domain"/>
    <property type="match status" value="1"/>
</dbReference>
<evidence type="ECO:0000313" key="7">
    <source>
        <dbReference type="EMBL" id="KAK9930173.1"/>
    </source>
</evidence>
<dbReference type="SUPFAM" id="SSF52540">
    <property type="entry name" value="P-loop containing nucleoside triphosphate hydrolases"/>
    <property type="match status" value="1"/>
</dbReference>
<dbReference type="Gene3D" id="3.40.50.300">
    <property type="entry name" value="P-loop containing nucleotide triphosphate hydrolases"/>
    <property type="match status" value="1"/>
</dbReference>